<feature type="transmembrane region" description="Helical" evidence="7">
    <location>
        <begin position="159"/>
        <end position="178"/>
    </location>
</feature>
<dbReference type="PANTHER" id="PTHR23514:SF3">
    <property type="entry name" value="BYPASS OF STOP CODON PROTEIN 6"/>
    <property type="match status" value="1"/>
</dbReference>
<protein>
    <submittedName>
        <fullName evidence="9">Nitrate/nitrite transporter NarK</fullName>
    </submittedName>
</protein>
<dbReference type="OrthoDB" id="204042at2157"/>
<keyword evidence="6 7" id="KW-0472">Membrane</keyword>
<keyword evidence="3" id="KW-0813">Transport</keyword>
<feature type="transmembrane region" description="Helical" evidence="7">
    <location>
        <begin position="224"/>
        <end position="245"/>
    </location>
</feature>
<dbReference type="AlphaFoldDB" id="A0A1G9YVK5"/>
<dbReference type="InterPro" id="IPR020846">
    <property type="entry name" value="MFS_dom"/>
</dbReference>
<evidence type="ECO:0000256" key="2">
    <source>
        <dbReference type="ARBA" id="ARBA00008335"/>
    </source>
</evidence>
<dbReference type="Proteomes" id="UP000199370">
    <property type="component" value="Unassembled WGS sequence"/>
</dbReference>
<reference evidence="9 10" key="1">
    <citation type="submission" date="2016-10" db="EMBL/GenBank/DDBJ databases">
        <authorList>
            <person name="de Groot N.N."/>
        </authorList>
    </citation>
    <scope>NUCLEOTIDE SEQUENCE [LARGE SCALE GENOMIC DNA]</scope>
    <source>
        <strain evidence="10">EB21,IBRC-M 10013,KCTC 4048</strain>
    </source>
</reference>
<dbReference type="Gene3D" id="1.20.1250.20">
    <property type="entry name" value="MFS general substrate transporter like domains"/>
    <property type="match status" value="1"/>
</dbReference>
<proteinExistence type="inferred from homology"/>
<dbReference type="GO" id="GO:0012505">
    <property type="term" value="C:endomembrane system"/>
    <property type="evidence" value="ECO:0007669"/>
    <property type="project" value="UniProtKB-SubCell"/>
</dbReference>
<dbReference type="InterPro" id="IPR036259">
    <property type="entry name" value="MFS_trans_sf"/>
</dbReference>
<dbReference type="PANTHER" id="PTHR23514">
    <property type="entry name" value="BYPASS OF STOP CODON PROTEIN 6"/>
    <property type="match status" value="1"/>
</dbReference>
<evidence type="ECO:0000256" key="1">
    <source>
        <dbReference type="ARBA" id="ARBA00004127"/>
    </source>
</evidence>
<comment type="subcellular location">
    <subcellularLocation>
        <location evidence="1">Endomembrane system</location>
        <topology evidence="1">Multi-pass membrane protein</topology>
    </subcellularLocation>
</comment>
<evidence type="ECO:0000259" key="8">
    <source>
        <dbReference type="PROSITE" id="PS50850"/>
    </source>
</evidence>
<feature type="transmembrane region" description="Helical" evidence="7">
    <location>
        <begin position="12"/>
        <end position="31"/>
    </location>
</feature>
<dbReference type="PROSITE" id="PS50850">
    <property type="entry name" value="MFS"/>
    <property type="match status" value="1"/>
</dbReference>
<evidence type="ECO:0000256" key="4">
    <source>
        <dbReference type="ARBA" id="ARBA00022692"/>
    </source>
</evidence>
<feature type="transmembrane region" description="Helical" evidence="7">
    <location>
        <begin position="68"/>
        <end position="87"/>
    </location>
</feature>
<evidence type="ECO:0000313" key="9">
    <source>
        <dbReference type="EMBL" id="SDN13134.1"/>
    </source>
</evidence>
<dbReference type="Pfam" id="PF07690">
    <property type="entry name" value="MFS_1"/>
    <property type="match status" value="1"/>
</dbReference>
<feature type="transmembrane region" description="Helical" evidence="7">
    <location>
        <begin position="289"/>
        <end position="309"/>
    </location>
</feature>
<evidence type="ECO:0000256" key="5">
    <source>
        <dbReference type="ARBA" id="ARBA00022989"/>
    </source>
</evidence>
<dbReference type="EMBL" id="FNIA01000016">
    <property type="protein sequence ID" value="SDN13134.1"/>
    <property type="molecule type" value="Genomic_DNA"/>
</dbReference>
<evidence type="ECO:0000256" key="6">
    <source>
        <dbReference type="ARBA" id="ARBA00023136"/>
    </source>
</evidence>
<dbReference type="RefSeq" id="WP_089734806.1">
    <property type="nucleotide sequence ID" value="NZ_FNIA01000016.1"/>
</dbReference>
<dbReference type="STRING" id="996166.SAMN05192554_11660"/>
<feature type="transmembrane region" description="Helical" evidence="7">
    <location>
        <begin position="93"/>
        <end position="113"/>
    </location>
</feature>
<gene>
    <name evidence="9" type="ORF">SAMN05192554_11660</name>
</gene>
<dbReference type="InterPro" id="IPR011701">
    <property type="entry name" value="MFS"/>
</dbReference>
<sequence>MHRDPLRYVPHVLVTSVGYVVFAYAALPSLLTARLDIGLSSFGLLMSAPLLAFVVVQRPASRWVGRYTTTRVLFAGGLAHLALGLSLDLRASFPVVLALRGLWGLTGGLLLTVGATHISRLSEGADATRQQGVYGGLLTLGGMLGFLLAPTLVREYGWLSLHAPGALLSLPAIAVAGANLSDRRTAPTATTTERGGVVLHPVVVLAATCYVAIIGSYITLSTFVTAYFADLGVVARLNVVVLGSATAGRIVGGETSWRLALSDRRLIAGSTAAAGLGFGAMAATGSTAALVVLPFVVMLAVSVPFGAVYNLAAGATDAEGTAIATIVAAGNVAALVLPPVTGTIRETTGSYGGAFLVLGGLNAVAAVATYYTIRRQS</sequence>
<dbReference type="InterPro" id="IPR051788">
    <property type="entry name" value="MFS_Transporter"/>
</dbReference>
<feature type="transmembrane region" description="Helical" evidence="7">
    <location>
        <begin position="133"/>
        <end position="153"/>
    </location>
</feature>
<feature type="transmembrane region" description="Helical" evidence="7">
    <location>
        <begin position="266"/>
        <end position="283"/>
    </location>
</feature>
<keyword evidence="10" id="KW-1185">Reference proteome</keyword>
<feature type="transmembrane region" description="Helical" evidence="7">
    <location>
        <begin position="198"/>
        <end position="218"/>
    </location>
</feature>
<evidence type="ECO:0000256" key="3">
    <source>
        <dbReference type="ARBA" id="ARBA00022448"/>
    </source>
</evidence>
<comment type="similarity">
    <text evidence="2">Belongs to the major facilitator superfamily.</text>
</comment>
<evidence type="ECO:0000256" key="7">
    <source>
        <dbReference type="SAM" id="Phobius"/>
    </source>
</evidence>
<evidence type="ECO:0000313" key="10">
    <source>
        <dbReference type="Proteomes" id="UP000199370"/>
    </source>
</evidence>
<organism evidence="9 10">
    <name type="scientific">Haloarchaeobius iranensis</name>
    <dbReference type="NCBI Taxonomy" id="996166"/>
    <lineage>
        <taxon>Archaea</taxon>
        <taxon>Methanobacteriati</taxon>
        <taxon>Methanobacteriota</taxon>
        <taxon>Stenosarchaea group</taxon>
        <taxon>Halobacteria</taxon>
        <taxon>Halobacteriales</taxon>
        <taxon>Halorubellaceae</taxon>
        <taxon>Haloarchaeobius</taxon>
    </lineage>
</organism>
<name>A0A1G9YVK5_9EURY</name>
<dbReference type="GO" id="GO:0022857">
    <property type="term" value="F:transmembrane transporter activity"/>
    <property type="evidence" value="ECO:0007669"/>
    <property type="project" value="InterPro"/>
</dbReference>
<keyword evidence="4 7" id="KW-0812">Transmembrane</keyword>
<dbReference type="SUPFAM" id="SSF103473">
    <property type="entry name" value="MFS general substrate transporter"/>
    <property type="match status" value="1"/>
</dbReference>
<feature type="domain" description="Major facilitator superfamily (MFS) profile" evidence="8">
    <location>
        <begin position="1"/>
        <end position="377"/>
    </location>
</feature>
<accession>A0A1G9YVK5</accession>
<dbReference type="GO" id="GO:0016020">
    <property type="term" value="C:membrane"/>
    <property type="evidence" value="ECO:0007669"/>
    <property type="project" value="TreeGrafter"/>
</dbReference>
<feature type="transmembrane region" description="Helical" evidence="7">
    <location>
        <begin position="352"/>
        <end position="373"/>
    </location>
</feature>
<feature type="transmembrane region" description="Helical" evidence="7">
    <location>
        <begin position="37"/>
        <end position="56"/>
    </location>
</feature>
<feature type="transmembrane region" description="Helical" evidence="7">
    <location>
        <begin position="321"/>
        <end position="340"/>
    </location>
</feature>
<keyword evidence="5 7" id="KW-1133">Transmembrane helix</keyword>